<evidence type="ECO:0000313" key="1">
    <source>
        <dbReference type="EMBL" id="KAJ1110874.1"/>
    </source>
</evidence>
<reference evidence="1" key="1">
    <citation type="journal article" date="2022" name="bioRxiv">
        <title>Sequencing and chromosome-scale assembly of the giantPleurodeles waltlgenome.</title>
        <authorList>
            <person name="Brown T."/>
            <person name="Elewa A."/>
            <person name="Iarovenko S."/>
            <person name="Subramanian E."/>
            <person name="Araus A.J."/>
            <person name="Petzold A."/>
            <person name="Susuki M."/>
            <person name="Suzuki K.-i.T."/>
            <person name="Hayashi T."/>
            <person name="Toyoda A."/>
            <person name="Oliveira C."/>
            <person name="Osipova E."/>
            <person name="Leigh N.D."/>
            <person name="Simon A."/>
            <person name="Yun M.H."/>
        </authorList>
    </citation>
    <scope>NUCLEOTIDE SEQUENCE</scope>
    <source>
        <strain evidence="1">20211129_DDA</strain>
        <tissue evidence="1">Liver</tissue>
    </source>
</reference>
<proteinExistence type="predicted"/>
<dbReference type="EMBL" id="JANPWB010000013">
    <property type="protein sequence ID" value="KAJ1110874.1"/>
    <property type="molecule type" value="Genomic_DNA"/>
</dbReference>
<gene>
    <name evidence="1" type="ORF">NDU88_008220</name>
</gene>
<organism evidence="1 2">
    <name type="scientific">Pleurodeles waltl</name>
    <name type="common">Iberian ribbed newt</name>
    <dbReference type="NCBI Taxonomy" id="8319"/>
    <lineage>
        <taxon>Eukaryota</taxon>
        <taxon>Metazoa</taxon>
        <taxon>Chordata</taxon>
        <taxon>Craniata</taxon>
        <taxon>Vertebrata</taxon>
        <taxon>Euteleostomi</taxon>
        <taxon>Amphibia</taxon>
        <taxon>Batrachia</taxon>
        <taxon>Caudata</taxon>
        <taxon>Salamandroidea</taxon>
        <taxon>Salamandridae</taxon>
        <taxon>Pleurodelinae</taxon>
        <taxon>Pleurodeles</taxon>
    </lineage>
</organism>
<protein>
    <submittedName>
        <fullName evidence="1">Uncharacterized protein</fullName>
    </submittedName>
</protein>
<dbReference type="AlphaFoldDB" id="A0AAV7N6K4"/>
<name>A0AAV7N6K4_PLEWA</name>
<accession>A0AAV7N6K4</accession>
<comment type="caution">
    <text evidence="1">The sequence shown here is derived from an EMBL/GenBank/DDBJ whole genome shotgun (WGS) entry which is preliminary data.</text>
</comment>
<dbReference type="Proteomes" id="UP001066276">
    <property type="component" value="Chromosome 9"/>
</dbReference>
<evidence type="ECO:0000313" key="2">
    <source>
        <dbReference type="Proteomes" id="UP001066276"/>
    </source>
</evidence>
<sequence length="129" mass="14677">MFKWRHQIQEPRLCGPALTDGSTDRFSAGARGSVSWRCREIPRNRPRPDPRSGYLRGVLTLHRAYFTCRQAEGGGKRISRQRSPRAERMPYMPAAWECTADRDFMKLEAVVQRGVVGDVYARCLGAYSG</sequence>
<keyword evidence="2" id="KW-1185">Reference proteome</keyword>